<comment type="caution">
    <text evidence="1">The sequence shown here is derived from an EMBL/GenBank/DDBJ whole genome shotgun (WGS) entry which is preliminary data.</text>
</comment>
<dbReference type="Gene3D" id="3.30.70.100">
    <property type="match status" value="2"/>
</dbReference>
<name>A0ABQ5U415_9PROT</name>
<dbReference type="InterPro" id="IPR011008">
    <property type="entry name" value="Dimeric_a/b-barrel"/>
</dbReference>
<dbReference type="EMBL" id="BSNF01000006">
    <property type="protein sequence ID" value="GLQ06481.1"/>
    <property type="molecule type" value="Genomic_DNA"/>
</dbReference>
<reference evidence="1" key="2">
    <citation type="submission" date="2023-01" db="EMBL/GenBank/DDBJ databases">
        <title>Draft genome sequence of Sneathiella chinensis strain NBRC 103408.</title>
        <authorList>
            <person name="Sun Q."/>
            <person name="Mori K."/>
        </authorList>
    </citation>
    <scope>NUCLEOTIDE SEQUENCE</scope>
    <source>
        <strain evidence="1">NBRC 103408</strain>
    </source>
</reference>
<dbReference type="Pfam" id="PF07237">
    <property type="entry name" value="DUF1428"/>
    <property type="match status" value="2"/>
</dbReference>
<evidence type="ECO:0008006" key="3">
    <source>
        <dbReference type="Google" id="ProtNLM"/>
    </source>
</evidence>
<gene>
    <name evidence="1" type="ORF">GCM10007924_17020</name>
</gene>
<evidence type="ECO:0000313" key="2">
    <source>
        <dbReference type="Proteomes" id="UP001161409"/>
    </source>
</evidence>
<dbReference type="SUPFAM" id="SSF54909">
    <property type="entry name" value="Dimeric alpha+beta barrel"/>
    <property type="match status" value="2"/>
</dbReference>
<sequence>MPHFIGCVAAIPIKNKDAYRQHTDSLAPYFKEIGTNYLLEYWENDIPDGKITDFRRSVLAQAGEAIVFSLLEFPDKATADSSYQKMAENEEVRRLETEMPFDGKRMIFGGFTPLTEAPTALDAGYMDVSLLAVPFSNRDAYEQQARHAARIFKEHGALQVAEAWGDSLPNGTLTDFFRAVQATEQENVALSWVQWPSKKARDEGWQKIWADPRMEQIGASSLYDHQRRVFGGFTPFTIPERHSSISKIQHRFGPAGLYPDIQAG</sequence>
<dbReference type="InterPro" id="IPR009874">
    <property type="entry name" value="DUF1428"/>
</dbReference>
<keyword evidence="2" id="KW-1185">Reference proteome</keyword>
<reference evidence="1" key="1">
    <citation type="journal article" date="2014" name="Int. J. Syst. Evol. Microbiol.">
        <title>Complete genome of a new Firmicutes species belonging to the dominant human colonic microbiota ('Ruminococcus bicirculans') reveals two chromosomes and a selective capacity to utilize plant glucans.</title>
        <authorList>
            <consortium name="NISC Comparative Sequencing Program"/>
            <person name="Wegmann U."/>
            <person name="Louis P."/>
            <person name="Goesmann A."/>
            <person name="Henrissat B."/>
            <person name="Duncan S.H."/>
            <person name="Flint H.J."/>
        </authorList>
    </citation>
    <scope>NUCLEOTIDE SEQUENCE</scope>
    <source>
        <strain evidence="1">NBRC 103408</strain>
    </source>
</reference>
<dbReference type="RefSeq" id="WP_169560575.1">
    <property type="nucleotide sequence ID" value="NZ_BSNF01000006.1"/>
</dbReference>
<evidence type="ECO:0000313" key="1">
    <source>
        <dbReference type="EMBL" id="GLQ06481.1"/>
    </source>
</evidence>
<accession>A0ABQ5U415</accession>
<protein>
    <recommendedName>
        <fullName evidence="3">DUF1428 domain-containing protein</fullName>
    </recommendedName>
</protein>
<dbReference type="Proteomes" id="UP001161409">
    <property type="component" value="Unassembled WGS sequence"/>
</dbReference>
<proteinExistence type="predicted"/>
<organism evidence="1 2">
    <name type="scientific">Sneathiella chinensis</name>
    <dbReference type="NCBI Taxonomy" id="349750"/>
    <lineage>
        <taxon>Bacteria</taxon>
        <taxon>Pseudomonadati</taxon>
        <taxon>Pseudomonadota</taxon>
        <taxon>Alphaproteobacteria</taxon>
        <taxon>Sneathiellales</taxon>
        <taxon>Sneathiellaceae</taxon>
        <taxon>Sneathiella</taxon>
    </lineage>
</organism>